<organism evidence="2 3">
    <name type="scientific">Faecousia intestinalis</name>
    <dbReference type="NCBI Taxonomy" id="3133167"/>
    <lineage>
        <taxon>Bacteria</taxon>
        <taxon>Bacillati</taxon>
        <taxon>Bacillota</taxon>
        <taxon>Clostridia</taxon>
        <taxon>Eubacteriales</taxon>
        <taxon>Oscillospiraceae</taxon>
        <taxon>Faecousia</taxon>
    </lineage>
</organism>
<gene>
    <name evidence="2" type="ORF">WMO66_11315</name>
</gene>
<reference evidence="2 3" key="1">
    <citation type="submission" date="2024-03" db="EMBL/GenBank/DDBJ databases">
        <title>Human intestinal bacterial collection.</title>
        <authorList>
            <person name="Pauvert C."/>
            <person name="Hitch T.C.A."/>
            <person name="Clavel T."/>
        </authorList>
    </citation>
    <scope>NUCLEOTIDE SEQUENCE [LARGE SCALE GENOMIC DNA]</scope>
    <source>
        <strain evidence="2 3">CLA-AA-H192</strain>
    </source>
</reference>
<dbReference type="EMBL" id="JBBMFF010000244">
    <property type="protein sequence ID" value="MEQ2511823.1"/>
    <property type="molecule type" value="Genomic_DNA"/>
</dbReference>
<dbReference type="InterPro" id="IPR021139">
    <property type="entry name" value="NYN"/>
</dbReference>
<name>A0ABV1G8S9_9FIRM</name>
<accession>A0ABV1G8S9</accession>
<keyword evidence="3" id="KW-1185">Reference proteome</keyword>
<sequence length="472" mass="54740">MDVLENAVTEKNALVEAEAFPTDDRVTYRDSTYEIVSKVAYLIGVPKRIFDNEHEAPKIEIYEKLDADKTARIIRHLCIIRTAIERNFKHINERMKFSYLSISSMPEYVPQDSLQQLNADGISFIKKSSTKLSQHIVEINKLLSDRINNCKKLFPLWLNWLYVKNLFLMPDGLKEEGTKAAADIYYAHLLFYPYQMYINWEPEDVGNLLYNDKKFVTLLYQMNGDYFTEYSKVSDAGSYIKGSIYEFIGSSEKVVVVVDCENSDPYKLCATLKNLDYQYTQKIASIILFDDVHSASAWRILDSFTHIPVEHMMTERVKQNKSLVDVMLIARTCQEHYKNNVDSFILVSSDSDYWGLISSLPEARFLVMIERENCGPDLKNALVNAGIFYCYIDDFYSGNAEDIKIGALFKEMYHYIDQAVRLNIYEMFTEALRATRIEMSSSEQKQFVDKYLKTMQMSIADNGDVTLEIKRK</sequence>
<evidence type="ECO:0000313" key="2">
    <source>
        <dbReference type="EMBL" id="MEQ2511823.1"/>
    </source>
</evidence>
<feature type="domain" description="NYN" evidence="1">
    <location>
        <begin position="256"/>
        <end position="380"/>
    </location>
</feature>
<dbReference type="Gene3D" id="3.40.50.1010">
    <property type="entry name" value="5'-nuclease"/>
    <property type="match status" value="1"/>
</dbReference>
<evidence type="ECO:0000313" key="3">
    <source>
        <dbReference type="Proteomes" id="UP001491552"/>
    </source>
</evidence>
<dbReference type="GeneID" id="93303609"/>
<protein>
    <submittedName>
        <fullName evidence="2">NYN domain-containing protein</fullName>
    </submittedName>
</protein>
<dbReference type="Pfam" id="PF01936">
    <property type="entry name" value="NYN"/>
    <property type="match status" value="1"/>
</dbReference>
<dbReference type="Proteomes" id="UP001491552">
    <property type="component" value="Unassembled WGS sequence"/>
</dbReference>
<evidence type="ECO:0000259" key="1">
    <source>
        <dbReference type="Pfam" id="PF01936"/>
    </source>
</evidence>
<dbReference type="RefSeq" id="WP_081365657.1">
    <property type="nucleotide sequence ID" value="NZ_JBBMFF010000244.1"/>
</dbReference>
<comment type="caution">
    <text evidence="2">The sequence shown here is derived from an EMBL/GenBank/DDBJ whole genome shotgun (WGS) entry which is preliminary data.</text>
</comment>
<proteinExistence type="predicted"/>